<sequence>MKSNTFNYSLLAIGVAAVMGLSTSANAVDSGQTITTVEINNIAKASYNVAGVKQPDVESNPVKITVSEQVSFSLTQDNDKTVAPNGFVVFEHRLTNEGNRKDNYTITVTDRTDDTKQFDLTNSTITYRIYTDGETPTPTTGTAGTINASNTKIPLESNQFAVITVKAKTNGNKGGDTQNLDLTATGTALATGNDSVTNINKSKTILPTFSIIKTIIKPLDLNNNDDTSTYTIVISNPTTAFSDVATDIQTTDSLPTGLIIAKTLSTSSPDITVSGGATVGTLDPANSGGLGTSGFNLKGASIPVGGKITITLVVKRAKDAAIAVGALNHVKVTDDLDDDATTADNILIDSTDSTVENVGNFYVTNDEDKTSGTAPTVDDGTDYTQPLTTIKRALTLGVATTKEIAPLTSNTNTNGQVTHTATITNNGQDIEGNTANPLTLTITDGTNAQVNPVPSQFYLVYTPAGGTATQPIPVTPTRVGDVYTISSTQFPGNGVGIAPGGKLEVRYNMESIGADIGSKEETIVKLTAAGAGFPTVPPITDTTTVKGLTLVKAQALDSDCDGAIDANASFSSSATALSATPGQCVIYQITAENTSSASPAGLGFSITDLLIADAKSQFSAAADYVDNTGKIKVGTGAETDATDGTPLGTNAVPSIYANVATLTPGQSAVLKFRVKIKTNR</sequence>
<evidence type="ECO:0000313" key="3">
    <source>
        <dbReference type="Proteomes" id="UP000606724"/>
    </source>
</evidence>
<gene>
    <name evidence="2" type="ORF">H9653_11795</name>
</gene>
<evidence type="ECO:0008006" key="4">
    <source>
        <dbReference type="Google" id="ProtNLM"/>
    </source>
</evidence>
<evidence type="ECO:0000256" key="1">
    <source>
        <dbReference type="SAM" id="SignalP"/>
    </source>
</evidence>
<dbReference type="RefSeq" id="WP_191692510.1">
    <property type="nucleotide sequence ID" value="NZ_JACSQR010000052.1"/>
</dbReference>
<dbReference type="Proteomes" id="UP000606724">
    <property type="component" value="Unassembled WGS sequence"/>
</dbReference>
<dbReference type="EMBL" id="JACSQR010000052">
    <property type="protein sequence ID" value="MBD7948684.1"/>
    <property type="molecule type" value="Genomic_DNA"/>
</dbReference>
<proteinExistence type="predicted"/>
<reference evidence="2 3" key="1">
    <citation type="submission" date="2020-08" db="EMBL/GenBank/DDBJ databases">
        <title>A Genomic Blueprint of the Chicken Gut Microbiome.</title>
        <authorList>
            <person name="Gilroy R."/>
            <person name="Ravi A."/>
            <person name="Getino M."/>
            <person name="Pursley I."/>
            <person name="Horton D.L."/>
            <person name="Alikhan N.-F."/>
            <person name="Baker D."/>
            <person name="Gharbi K."/>
            <person name="Hall N."/>
            <person name="Watson M."/>
            <person name="Adriaenssens E.M."/>
            <person name="Foster-Nyarko E."/>
            <person name="Jarju S."/>
            <person name="Secka A."/>
            <person name="Antonio M."/>
            <person name="Oren A."/>
            <person name="Chaudhuri R."/>
            <person name="La Ragione R.M."/>
            <person name="Hildebrand F."/>
            <person name="Pallen M.J."/>
        </authorList>
    </citation>
    <scope>NUCLEOTIDE SEQUENCE [LARGE SCALE GENOMIC DNA]</scope>
    <source>
        <strain evidence="2 3">Sa4CVA2</strain>
    </source>
</reference>
<comment type="caution">
    <text evidence="2">The sequence shown here is derived from an EMBL/GenBank/DDBJ whole genome shotgun (WGS) entry which is preliminary data.</text>
</comment>
<keyword evidence="1" id="KW-0732">Signal</keyword>
<feature type="chain" id="PRO_5047288401" description="DUF11 domain-containing protein" evidence="1">
    <location>
        <begin position="28"/>
        <end position="680"/>
    </location>
</feature>
<organism evidence="2 3">
    <name type="scientific">Psychrobacter communis</name>
    <dbReference type="NCBI Taxonomy" id="2762238"/>
    <lineage>
        <taxon>Bacteria</taxon>
        <taxon>Pseudomonadati</taxon>
        <taxon>Pseudomonadota</taxon>
        <taxon>Gammaproteobacteria</taxon>
        <taxon>Moraxellales</taxon>
        <taxon>Moraxellaceae</taxon>
        <taxon>Psychrobacter</taxon>
    </lineage>
</organism>
<accession>A0ABR8RLJ8</accession>
<keyword evidence="3" id="KW-1185">Reference proteome</keyword>
<feature type="signal peptide" evidence="1">
    <location>
        <begin position="1"/>
        <end position="27"/>
    </location>
</feature>
<evidence type="ECO:0000313" key="2">
    <source>
        <dbReference type="EMBL" id="MBD7948684.1"/>
    </source>
</evidence>
<name>A0ABR8RLJ8_9GAMM</name>
<protein>
    <recommendedName>
        <fullName evidence="4">DUF11 domain-containing protein</fullName>
    </recommendedName>
</protein>